<dbReference type="InterPro" id="IPR034345">
    <property type="entry name" value="Gtt2-like_N"/>
</dbReference>
<protein>
    <submittedName>
        <fullName evidence="3">Glutathione S-transferase family protein</fullName>
    </submittedName>
</protein>
<evidence type="ECO:0000259" key="1">
    <source>
        <dbReference type="PROSITE" id="PS50404"/>
    </source>
</evidence>
<name>A0ABV7W4D5_9BURK</name>
<dbReference type="InterPro" id="IPR040079">
    <property type="entry name" value="Glutathione_S-Trfase"/>
</dbReference>
<dbReference type="PROSITE" id="PS50404">
    <property type="entry name" value="GST_NTER"/>
    <property type="match status" value="1"/>
</dbReference>
<evidence type="ECO:0000313" key="4">
    <source>
        <dbReference type="Proteomes" id="UP001595729"/>
    </source>
</evidence>
<dbReference type="InterPro" id="IPR004046">
    <property type="entry name" value="GST_C"/>
</dbReference>
<dbReference type="Pfam" id="PF00043">
    <property type="entry name" value="GST_C"/>
    <property type="match status" value="1"/>
</dbReference>
<dbReference type="CDD" id="cd03051">
    <property type="entry name" value="GST_N_GTT2_like"/>
    <property type="match status" value="1"/>
</dbReference>
<dbReference type="SUPFAM" id="SSF47616">
    <property type="entry name" value="GST C-terminal domain-like"/>
    <property type="match status" value="1"/>
</dbReference>
<accession>A0ABV7W4D5</accession>
<dbReference type="InterPro" id="IPR010987">
    <property type="entry name" value="Glutathione-S-Trfase_C-like"/>
</dbReference>
<dbReference type="Pfam" id="PF13417">
    <property type="entry name" value="GST_N_3"/>
    <property type="match status" value="1"/>
</dbReference>
<sequence>MKLYVSPRAPNPRRVQMFLAEKGIDLAAAGIELVNVDLNAQEHKSAAFRAKSPLARIPALEFDDGRVLTETRAICTWVEGQHPEPNLMGVDATERAFIEMADRRIEWYFLLPIANCVRHTHPGLAPLEQPQFPEFGRSQGEKLRETAAWLDAELQHQPWIAGERFTIADITAFCAIEFAKLMRFNAGEQGFPALQTWRDRVAQRPAARA</sequence>
<dbReference type="InterPro" id="IPR036249">
    <property type="entry name" value="Thioredoxin-like_sf"/>
</dbReference>
<proteinExistence type="predicted"/>
<dbReference type="PANTHER" id="PTHR44051">
    <property type="entry name" value="GLUTATHIONE S-TRANSFERASE-RELATED"/>
    <property type="match status" value="1"/>
</dbReference>
<dbReference type="Gene3D" id="1.20.1050.10">
    <property type="match status" value="1"/>
</dbReference>
<dbReference type="EMBL" id="JBHRXX010000004">
    <property type="protein sequence ID" value="MFC3683802.1"/>
    <property type="molecule type" value="Genomic_DNA"/>
</dbReference>
<keyword evidence="4" id="KW-1185">Reference proteome</keyword>
<dbReference type="PROSITE" id="PS50405">
    <property type="entry name" value="GST_CTER"/>
    <property type="match status" value="1"/>
</dbReference>
<evidence type="ECO:0000313" key="3">
    <source>
        <dbReference type="EMBL" id="MFC3683802.1"/>
    </source>
</evidence>
<dbReference type="SFLD" id="SFLDS00019">
    <property type="entry name" value="Glutathione_Transferase_(cytos"/>
    <property type="match status" value="1"/>
</dbReference>
<dbReference type="SUPFAM" id="SSF52833">
    <property type="entry name" value="Thioredoxin-like"/>
    <property type="match status" value="1"/>
</dbReference>
<reference evidence="4" key="1">
    <citation type="journal article" date="2019" name="Int. J. Syst. Evol. Microbiol.">
        <title>The Global Catalogue of Microorganisms (GCM) 10K type strain sequencing project: providing services to taxonomists for standard genome sequencing and annotation.</title>
        <authorList>
            <consortium name="The Broad Institute Genomics Platform"/>
            <consortium name="The Broad Institute Genome Sequencing Center for Infectious Disease"/>
            <person name="Wu L."/>
            <person name="Ma J."/>
        </authorList>
    </citation>
    <scope>NUCLEOTIDE SEQUENCE [LARGE SCALE GENOMIC DNA]</scope>
    <source>
        <strain evidence="4">KCTC 42501</strain>
    </source>
</reference>
<dbReference type="InterPro" id="IPR004045">
    <property type="entry name" value="Glutathione_S-Trfase_N"/>
</dbReference>
<dbReference type="PANTHER" id="PTHR44051:SF8">
    <property type="entry name" value="GLUTATHIONE S-TRANSFERASE GSTA"/>
    <property type="match status" value="1"/>
</dbReference>
<comment type="caution">
    <text evidence="3">The sequence shown here is derived from an EMBL/GenBank/DDBJ whole genome shotgun (WGS) entry which is preliminary data.</text>
</comment>
<dbReference type="RefSeq" id="WP_382173244.1">
    <property type="nucleotide sequence ID" value="NZ_JBHRXX010000004.1"/>
</dbReference>
<feature type="domain" description="GST C-terminal" evidence="2">
    <location>
        <begin position="91"/>
        <end position="209"/>
    </location>
</feature>
<gene>
    <name evidence="3" type="ORF">ACFOPI_09375</name>
</gene>
<organism evidence="3 4">
    <name type="scientific">Hydrogenophaga luteola</name>
    <dbReference type="NCBI Taxonomy" id="1591122"/>
    <lineage>
        <taxon>Bacteria</taxon>
        <taxon>Pseudomonadati</taxon>
        <taxon>Pseudomonadota</taxon>
        <taxon>Betaproteobacteria</taxon>
        <taxon>Burkholderiales</taxon>
        <taxon>Comamonadaceae</taxon>
        <taxon>Hydrogenophaga</taxon>
    </lineage>
</organism>
<dbReference type="SFLD" id="SFLDG00358">
    <property type="entry name" value="Main_(cytGST)"/>
    <property type="match status" value="1"/>
</dbReference>
<dbReference type="InterPro" id="IPR036282">
    <property type="entry name" value="Glutathione-S-Trfase_C_sf"/>
</dbReference>
<dbReference type="Gene3D" id="3.40.30.10">
    <property type="entry name" value="Glutaredoxin"/>
    <property type="match status" value="1"/>
</dbReference>
<feature type="domain" description="GST N-terminal" evidence="1">
    <location>
        <begin position="1"/>
        <end position="86"/>
    </location>
</feature>
<evidence type="ECO:0000259" key="2">
    <source>
        <dbReference type="PROSITE" id="PS50405"/>
    </source>
</evidence>
<dbReference type="Proteomes" id="UP001595729">
    <property type="component" value="Unassembled WGS sequence"/>
</dbReference>